<comment type="caution">
    <text evidence="2">The sequence shown here is derived from an EMBL/GenBank/DDBJ whole genome shotgun (WGS) entry which is preliminary data.</text>
</comment>
<organism evidence="2 3">
    <name type="scientific">Diversispora epigaea</name>
    <dbReference type="NCBI Taxonomy" id="1348612"/>
    <lineage>
        <taxon>Eukaryota</taxon>
        <taxon>Fungi</taxon>
        <taxon>Fungi incertae sedis</taxon>
        <taxon>Mucoromycota</taxon>
        <taxon>Glomeromycotina</taxon>
        <taxon>Glomeromycetes</taxon>
        <taxon>Diversisporales</taxon>
        <taxon>Diversisporaceae</taxon>
        <taxon>Diversispora</taxon>
    </lineage>
</organism>
<feature type="region of interest" description="Disordered" evidence="1">
    <location>
        <begin position="1"/>
        <end position="23"/>
    </location>
</feature>
<evidence type="ECO:0000313" key="2">
    <source>
        <dbReference type="EMBL" id="RHZ76321.1"/>
    </source>
</evidence>
<protein>
    <recommendedName>
        <fullName evidence="4">SAM domain-containing protein</fullName>
    </recommendedName>
</protein>
<dbReference type="OrthoDB" id="2449165at2759"/>
<dbReference type="InterPro" id="IPR013761">
    <property type="entry name" value="SAM/pointed_sf"/>
</dbReference>
<dbReference type="Gene3D" id="1.10.150.50">
    <property type="entry name" value="Transcription Factor, Ets-1"/>
    <property type="match status" value="1"/>
</dbReference>
<dbReference type="EMBL" id="PQFF01000187">
    <property type="protein sequence ID" value="RHZ76321.1"/>
    <property type="molecule type" value="Genomic_DNA"/>
</dbReference>
<reference evidence="2 3" key="1">
    <citation type="submission" date="2018-08" db="EMBL/GenBank/DDBJ databases">
        <title>Genome and evolution of the arbuscular mycorrhizal fungus Diversispora epigaea (formerly Glomus versiforme) and its bacterial endosymbionts.</title>
        <authorList>
            <person name="Sun X."/>
            <person name="Fei Z."/>
            <person name="Harrison M."/>
        </authorList>
    </citation>
    <scope>NUCLEOTIDE SEQUENCE [LARGE SCALE GENOMIC DNA]</scope>
    <source>
        <strain evidence="2 3">IT104</strain>
    </source>
</reference>
<name>A0A397IK55_9GLOM</name>
<keyword evidence="3" id="KW-1185">Reference proteome</keyword>
<evidence type="ECO:0000313" key="3">
    <source>
        <dbReference type="Proteomes" id="UP000266861"/>
    </source>
</evidence>
<gene>
    <name evidence="2" type="ORF">Glove_199g191</name>
</gene>
<sequence length="148" mass="17063">MSEQSTPASTSTTTGEKPAPTLAEEVREYKTNELIEFLRKGEGLELDEDDLEILRKQKISGRAFLKLTEQKLERYGMKDLEGVLKKFGIDGKEIGDIPPFKPETEKIEDDDEKFQYCINHIKFEMIDIAQQQAKPPYCQKIHQKKKLS</sequence>
<accession>A0A397IK55</accession>
<feature type="compositionally biased region" description="Polar residues" evidence="1">
    <location>
        <begin position="1"/>
        <end position="15"/>
    </location>
</feature>
<proteinExistence type="predicted"/>
<dbReference type="Proteomes" id="UP000266861">
    <property type="component" value="Unassembled WGS sequence"/>
</dbReference>
<dbReference type="AlphaFoldDB" id="A0A397IK55"/>
<evidence type="ECO:0000256" key="1">
    <source>
        <dbReference type="SAM" id="MobiDB-lite"/>
    </source>
</evidence>
<evidence type="ECO:0008006" key="4">
    <source>
        <dbReference type="Google" id="ProtNLM"/>
    </source>
</evidence>
<dbReference type="SUPFAM" id="SSF47769">
    <property type="entry name" value="SAM/Pointed domain"/>
    <property type="match status" value="1"/>
</dbReference>